<dbReference type="RefSeq" id="WP_308460188.1">
    <property type="nucleotide sequence ID" value="NZ_JBBNJJ010000057.1"/>
</dbReference>
<keyword evidence="2" id="KW-0479">Metal-binding</keyword>
<dbReference type="GO" id="GO:0043571">
    <property type="term" value="P:maintenance of CRISPR repeat elements"/>
    <property type="evidence" value="ECO:0007669"/>
    <property type="project" value="InterPro"/>
</dbReference>
<evidence type="ECO:0000256" key="1">
    <source>
        <dbReference type="ARBA" id="ARBA00022722"/>
    </source>
</evidence>
<keyword evidence="8" id="KW-0464">Manganese</keyword>
<sequence length="253" mass="29632">RVPPYSLLLYMNSLRIRCQLYLYNIIYNSRWILERAIRDYPMRVDTERLKEKSHFLYQSLENIRSCEDSSILLGLEGEAASVYFSVFDELILQQKDSFYFHGRNKRPPLDRVNAMLSFAYSLLAGMCGSALEGVGLDPYVGFYHADRPGRISLALDLMEELRGVMADRFVLTMINKRVMKETHFIEKEDGAVLLNDAGRKVFLSAWQERKQEMIRHPFLNEKLEWGMIPHAQAMLLARCIRGDLDEYPPFFWK</sequence>
<comment type="caution">
    <text evidence="10">The sequence shown here is derived from an EMBL/GenBank/DDBJ whole genome shotgun (WGS) entry which is preliminary data.</text>
</comment>
<dbReference type="Proteomes" id="UP001198220">
    <property type="component" value="Unassembled WGS sequence"/>
</dbReference>
<keyword evidence="7" id="KW-0238">DNA-binding</keyword>
<dbReference type="GO" id="GO:0016787">
    <property type="term" value="F:hydrolase activity"/>
    <property type="evidence" value="ECO:0007669"/>
    <property type="project" value="UniProtKB-KW"/>
</dbReference>
<keyword evidence="6" id="KW-0051">Antiviral defense</keyword>
<dbReference type="GO" id="GO:0004519">
    <property type="term" value="F:endonuclease activity"/>
    <property type="evidence" value="ECO:0007669"/>
    <property type="project" value="UniProtKB-KW"/>
</dbReference>
<dbReference type="GO" id="GO:0051607">
    <property type="term" value="P:defense response to virus"/>
    <property type="evidence" value="ECO:0007669"/>
    <property type="project" value="UniProtKB-KW"/>
</dbReference>
<protein>
    <submittedName>
        <fullName evidence="10">CRISPR-associated endonuclease Cas1</fullName>
    </submittedName>
</protein>
<keyword evidence="3 10" id="KW-0255">Endonuclease</keyword>
<dbReference type="PANTHER" id="PTHR34353">
    <property type="entry name" value="CRISPR-ASSOCIATED ENDONUCLEASE CAS1 1"/>
    <property type="match status" value="1"/>
</dbReference>
<name>A0AAE3DCC4_9FIRM</name>
<dbReference type="GO" id="GO:0003677">
    <property type="term" value="F:DNA binding"/>
    <property type="evidence" value="ECO:0007669"/>
    <property type="project" value="UniProtKB-KW"/>
</dbReference>
<evidence type="ECO:0000313" key="10">
    <source>
        <dbReference type="EMBL" id="MCC2127597.1"/>
    </source>
</evidence>
<keyword evidence="1" id="KW-0540">Nuclease</keyword>
<organism evidence="10 11">
    <name type="scientific">Hominiventricola filiformis</name>
    <dbReference type="NCBI Taxonomy" id="2885352"/>
    <lineage>
        <taxon>Bacteria</taxon>
        <taxon>Bacillati</taxon>
        <taxon>Bacillota</taxon>
        <taxon>Clostridia</taxon>
        <taxon>Lachnospirales</taxon>
        <taxon>Lachnospiraceae</taxon>
        <taxon>Hominiventricola</taxon>
    </lineage>
</organism>
<dbReference type="EMBL" id="JAJEPS010000025">
    <property type="protein sequence ID" value="MCC2127597.1"/>
    <property type="molecule type" value="Genomic_DNA"/>
</dbReference>
<evidence type="ECO:0000256" key="9">
    <source>
        <dbReference type="ARBA" id="ARBA00038592"/>
    </source>
</evidence>
<evidence type="ECO:0000256" key="8">
    <source>
        <dbReference type="ARBA" id="ARBA00023211"/>
    </source>
</evidence>
<proteinExistence type="predicted"/>
<dbReference type="GO" id="GO:0046872">
    <property type="term" value="F:metal ion binding"/>
    <property type="evidence" value="ECO:0007669"/>
    <property type="project" value="UniProtKB-KW"/>
</dbReference>
<feature type="non-terminal residue" evidence="10">
    <location>
        <position position="1"/>
    </location>
</feature>
<dbReference type="InterPro" id="IPR042206">
    <property type="entry name" value="CRISPR-assoc_Cas1_C"/>
</dbReference>
<evidence type="ECO:0000256" key="2">
    <source>
        <dbReference type="ARBA" id="ARBA00022723"/>
    </source>
</evidence>
<evidence type="ECO:0000313" key="11">
    <source>
        <dbReference type="Proteomes" id="UP001198220"/>
    </source>
</evidence>
<keyword evidence="11" id="KW-1185">Reference proteome</keyword>
<evidence type="ECO:0000256" key="6">
    <source>
        <dbReference type="ARBA" id="ARBA00023118"/>
    </source>
</evidence>
<dbReference type="NCBIfam" id="TIGR00287">
    <property type="entry name" value="cas1"/>
    <property type="match status" value="1"/>
</dbReference>
<dbReference type="PANTHER" id="PTHR34353:SF2">
    <property type="entry name" value="CRISPR-ASSOCIATED ENDONUCLEASE CAS1 1"/>
    <property type="match status" value="1"/>
</dbReference>
<evidence type="ECO:0000256" key="7">
    <source>
        <dbReference type="ARBA" id="ARBA00023125"/>
    </source>
</evidence>
<gene>
    <name evidence="10" type="primary">cas1</name>
    <name evidence="10" type="ORF">LKD36_15710</name>
</gene>
<dbReference type="InterPro" id="IPR002729">
    <property type="entry name" value="CRISPR-assoc_Cas1"/>
</dbReference>
<keyword evidence="5" id="KW-0460">Magnesium</keyword>
<dbReference type="InterPro" id="IPR050646">
    <property type="entry name" value="Cas1"/>
</dbReference>
<keyword evidence="4" id="KW-0378">Hydrolase</keyword>
<evidence type="ECO:0000256" key="4">
    <source>
        <dbReference type="ARBA" id="ARBA00022801"/>
    </source>
</evidence>
<dbReference type="AlphaFoldDB" id="A0AAE3DCC4"/>
<evidence type="ECO:0000256" key="5">
    <source>
        <dbReference type="ARBA" id="ARBA00022842"/>
    </source>
</evidence>
<reference evidence="10 11" key="1">
    <citation type="submission" date="2021-10" db="EMBL/GenBank/DDBJ databases">
        <title>Anaerobic single-cell dispensing facilitates the cultivation of human gut bacteria.</title>
        <authorList>
            <person name="Afrizal A."/>
        </authorList>
    </citation>
    <scope>NUCLEOTIDE SEQUENCE [LARGE SCALE GENOMIC DNA]</scope>
    <source>
        <strain evidence="10 11">CLA-AA-H276</strain>
    </source>
</reference>
<dbReference type="Gene3D" id="1.20.120.920">
    <property type="entry name" value="CRISPR-associated endonuclease Cas1, C-terminal domain"/>
    <property type="match status" value="1"/>
</dbReference>
<accession>A0AAE3DCC4</accession>
<comment type="subunit">
    <text evidence="9">Homodimer, forms a heterotetramer with a Cas2 homodimer.</text>
</comment>
<evidence type="ECO:0000256" key="3">
    <source>
        <dbReference type="ARBA" id="ARBA00022759"/>
    </source>
</evidence>
<dbReference type="Pfam" id="PF01867">
    <property type="entry name" value="Cas_Cas1"/>
    <property type="match status" value="1"/>
</dbReference>